<evidence type="ECO:0000313" key="2">
    <source>
        <dbReference type="Proteomes" id="UP000656319"/>
    </source>
</evidence>
<dbReference type="RefSeq" id="WP_201698936.1">
    <property type="nucleotide sequence ID" value="NZ_CAJHCQ010000016.1"/>
</dbReference>
<comment type="caution">
    <text evidence="1">The sequence shown here is derived from an EMBL/GenBank/DDBJ whole genome shotgun (WGS) entry which is preliminary data.</text>
</comment>
<keyword evidence="2" id="KW-1185">Reference proteome</keyword>
<gene>
    <name evidence="1" type="ORF">LMG27952_05394</name>
</gene>
<accession>A0ABN7I7H0</accession>
<evidence type="ECO:0000313" key="1">
    <source>
        <dbReference type="EMBL" id="CAD6553161.1"/>
    </source>
</evidence>
<organism evidence="1 2">
    <name type="scientific">Paraburkholderia hiiakae</name>
    <dbReference type="NCBI Taxonomy" id="1081782"/>
    <lineage>
        <taxon>Bacteria</taxon>
        <taxon>Pseudomonadati</taxon>
        <taxon>Pseudomonadota</taxon>
        <taxon>Betaproteobacteria</taxon>
        <taxon>Burkholderiales</taxon>
        <taxon>Burkholderiaceae</taxon>
        <taxon>Paraburkholderia</taxon>
    </lineage>
</organism>
<sequence length="78" mass="8839">MPFHIHRIALYEGYETDVAVREVNSDDFIISCQRARKRNGGTWAFVIVRNAGGYFPSIEAAFHAGNAAVRARIDEWRA</sequence>
<dbReference type="Proteomes" id="UP000656319">
    <property type="component" value="Unassembled WGS sequence"/>
</dbReference>
<name>A0ABN7I7H0_9BURK</name>
<proteinExistence type="predicted"/>
<dbReference type="EMBL" id="CAJHCQ010000016">
    <property type="protein sequence ID" value="CAD6553161.1"/>
    <property type="molecule type" value="Genomic_DNA"/>
</dbReference>
<reference evidence="1 2" key="1">
    <citation type="submission" date="2020-10" db="EMBL/GenBank/DDBJ databases">
        <authorList>
            <person name="Peeters C."/>
        </authorList>
    </citation>
    <scope>NUCLEOTIDE SEQUENCE [LARGE SCALE GENOMIC DNA]</scope>
    <source>
        <strain evidence="1 2">LMG 27952</strain>
    </source>
</reference>
<protein>
    <submittedName>
        <fullName evidence="1">Uncharacterized protein</fullName>
    </submittedName>
</protein>